<dbReference type="InterPro" id="IPR001585">
    <property type="entry name" value="TAL/FSA"/>
</dbReference>
<evidence type="ECO:0000313" key="4">
    <source>
        <dbReference type="EMBL" id="SLM18531.1"/>
    </source>
</evidence>
<evidence type="ECO:0000256" key="1">
    <source>
        <dbReference type="ARBA" id="ARBA00004496"/>
    </source>
</evidence>
<dbReference type="Gene3D" id="3.20.20.70">
    <property type="entry name" value="Aldolase class I"/>
    <property type="match status" value="1"/>
</dbReference>
<evidence type="ECO:0000256" key="2">
    <source>
        <dbReference type="ARBA" id="ARBA00022490"/>
    </source>
</evidence>
<dbReference type="FunFam" id="3.20.20.70:FF:000018">
    <property type="entry name" value="Probable transaldolase"/>
    <property type="match status" value="1"/>
</dbReference>
<dbReference type="SUPFAM" id="SSF51569">
    <property type="entry name" value="Aldolase"/>
    <property type="match status" value="1"/>
</dbReference>
<dbReference type="InterPro" id="IPR033919">
    <property type="entry name" value="TSA/FSA_arc/bac"/>
</dbReference>
<organism evidence="4">
    <name type="scientific">uncultured spirochete</name>
    <dbReference type="NCBI Taxonomy" id="156406"/>
    <lineage>
        <taxon>Bacteria</taxon>
        <taxon>Pseudomonadati</taxon>
        <taxon>Spirochaetota</taxon>
        <taxon>Spirochaetia</taxon>
        <taxon>Spirochaetales</taxon>
        <taxon>environmental samples</taxon>
    </lineage>
</organism>
<dbReference type="EC" id="4.1.2.-" evidence="4"/>
<dbReference type="AlphaFoldDB" id="A0A3P3XQF0"/>
<dbReference type="GO" id="GO:0042182">
    <property type="term" value="P:ketone catabolic process"/>
    <property type="evidence" value="ECO:0007669"/>
    <property type="project" value="UniProtKB-ARBA"/>
</dbReference>
<evidence type="ECO:0000256" key="3">
    <source>
        <dbReference type="ARBA" id="ARBA00023270"/>
    </source>
</evidence>
<dbReference type="PANTHER" id="PTHR10683:SF40">
    <property type="entry name" value="FRUCTOSE-6-PHOSPHATE ALDOLASE 1-RELATED"/>
    <property type="match status" value="1"/>
</dbReference>
<dbReference type="EMBL" id="FWDO01000005">
    <property type="protein sequence ID" value="SLM18531.1"/>
    <property type="molecule type" value="Genomic_DNA"/>
</dbReference>
<dbReference type="PANTHER" id="PTHR10683">
    <property type="entry name" value="TRANSALDOLASE"/>
    <property type="match status" value="1"/>
</dbReference>
<dbReference type="CDD" id="cd00956">
    <property type="entry name" value="Transaldolase_FSA"/>
    <property type="match status" value="1"/>
</dbReference>
<dbReference type="NCBIfam" id="TIGR00875">
    <property type="entry name" value="fsa_talC_mipB"/>
    <property type="match status" value="1"/>
</dbReference>
<keyword evidence="4" id="KW-0456">Lyase</keyword>
<dbReference type="InterPro" id="IPR018225">
    <property type="entry name" value="Transaldolase_AS"/>
</dbReference>
<comment type="subcellular location">
    <subcellularLocation>
        <location evidence="1">Cytoplasm</location>
    </subcellularLocation>
</comment>
<name>A0A3P3XQF0_9SPIR</name>
<keyword evidence="2" id="KW-0963">Cytoplasm</keyword>
<dbReference type="GO" id="GO:0005975">
    <property type="term" value="P:carbohydrate metabolic process"/>
    <property type="evidence" value="ECO:0007669"/>
    <property type="project" value="InterPro"/>
</dbReference>
<dbReference type="PROSITE" id="PS01054">
    <property type="entry name" value="TRANSALDOLASE_1"/>
    <property type="match status" value="1"/>
</dbReference>
<dbReference type="GO" id="GO:0005737">
    <property type="term" value="C:cytoplasm"/>
    <property type="evidence" value="ECO:0007669"/>
    <property type="project" value="UniProtKB-SubCell"/>
</dbReference>
<gene>
    <name evidence="4" type="primary">fsaB</name>
    <name evidence="4" type="ORF">SPIRO4BDMA_50046</name>
</gene>
<sequence>MKFFLDTANLKEIREIAEIGLIEGVTTNPTILSKEGSGWEKGIKEILTIVKGPVFAEVFSTQAPDMIREAETISSWNDRLVIKLPMIPEGVKAINALSKKGITTCATLIYSPGQAVVAALAGASYVAPFVARSFEIAMDGIQLIEDISNIFSMQEVETEILAASIRTPHDAVRALLAGADILTLPYGVLKQLMGHPLTDVTLKKFMDDWSAVNR</sequence>
<protein>
    <submittedName>
        <fullName evidence="4">Fructose-6-phosphate aldolase 2</fullName>
        <ecNumber evidence="4">4.1.2.-</ecNumber>
    </submittedName>
</protein>
<reference evidence="4" key="1">
    <citation type="submission" date="2017-02" db="EMBL/GenBank/DDBJ databases">
        <authorList>
            <person name="Regsiter A."/>
            <person name="William W."/>
        </authorList>
    </citation>
    <scope>NUCLEOTIDE SEQUENCE</scope>
    <source>
        <strain evidence="4">BdmA 4</strain>
    </source>
</reference>
<proteinExistence type="predicted"/>
<dbReference type="InterPro" id="IPR013785">
    <property type="entry name" value="Aldolase_TIM"/>
</dbReference>
<dbReference type="Pfam" id="PF00923">
    <property type="entry name" value="TAL_FSA"/>
    <property type="match status" value="1"/>
</dbReference>
<dbReference type="InterPro" id="IPR004731">
    <property type="entry name" value="Transaldolase_3B/F6P_aldolase"/>
</dbReference>
<dbReference type="GO" id="GO:0016832">
    <property type="term" value="F:aldehyde-lyase activity"/>
    <property type="evidence" value="ECO:0007669"/>
    <property type="project" value="InterPro"/>
</dbReference>
<accession>A0A3P3XQF0</accession>
<keyword evidence="3" id="KW-0704">Schiff base</keyword>